<dbReference type="AlphaFoldDB" id="A0A9J5Z8P1"/>
<keyword evidence="2" id="KW-1185">Reference proteome</keyword>
<dbReference type="EMBL" id="JACXVP010000004">
    <property type="protein sequence ID" value="KAG5608629.1"/>
    <property type="molecule type" value="Genomic_DNA"/>
</dbReference>
<accession>A0A9J5Z8P1</accession>
<protein>
    <submittedName>
        <fullName evidence="1">Uncharacterized protein</fullName>
    </submittedName>
</protein>
<evidence type="ECO:0000313" key="2">
    <source>
        <dbReference type="Proteomes" id="UP000824120"/>
    </source>
</evidence>
<sequence>MKPYVQHYIHLCSWYNSESFSSTYKSYGVQPPIQEAMVAGAPTNTSPVMFDETHIYTLVTFFRSNKCTKAN</sequence>
<dbReference type="Proteomes" id="UP000824120">
    <property type="component" value="Chromosome 4"/>
</dbReference>
<name>A0A9J5Z8P1_SOLCO</name>
<gene>
    <name evidence="1" type="ORF">H5410_019910</name>
</gene>
<organism evidence="1 2">
    <name type="scientific">Solanum commersonii</name>
    <name type="common">Commerson's wild potato</name>
    <name type="synonym">Commerson's nightshade</name>
    <dbReference type="NCBI Taxonomy" id="4109"/>
    <lineage>
        <taxon>Eukaryota</taxon>
        <taxon>Viridiplantae</taxon>
        <taxon>Streptophyta</taxon>
        <taxon>Embryophyta</taxon>
        <taxon>Tracheophyta</taxon>
        <taxon>Spermatophyta</taxon>
        <taxon>Magnoliopsida</taxon>
        <taxon>eudicotyledons</taxon>
        <taxon>Gunneridae</taxon>
        <taxon>Pentapetalae</taxon>
        <taxon>asterids</taxon>
        <taxon>lamiids</taxon>
        <taxon>Solanales</taxon>
        <taxon>Solanaceae</taxon>
        <taxon>Solanoideae</taxon>
        <taxon>Solaneae</taxon>
        <taxon>Solanum</taxon>
    </lineage>
</organism>
<comment type="caution">
    <text evidence="1">The sequence shown here is derived from an EMBL/GenBank/DDBJ whole genome shotgun (WGS) entry which is preliminary data.</text>
</comment>
<proteinExistence type="predicted"/>
<reference evidence="1 2" key="1">
    <citation type="submission" date="2020-09" db="EMBL/GenBank/DDBJ databases">
        <title>De no assembly of potato wild relative species, Solanum commersonii.</title>
        <authorList>
            <person name="Cho K."/>
        </authorList>
    </citation>
    <scope>NUCLEOTIDE SEQUENCE [LARGE SCALE GENOMIC DNA]</scope>
    <source>
        <strain evidence="1">LZ3.2</strain>
        <tissue evidence="1">Leaf</tissue>
    </source>
</reference>
<evidence type="ECO:0000313" key="1">
    <source>
        <dbReference type="EMBL" id="KAG5608629.1"/>
    </source>
</evidence>